<organism evidence="1 2">
    <name type="scientific">Panagrolaimus sp. JU765</name>
    <dbReference type="NCBI Taxonomy" id="591449"/>
    <lineage>
        <taxon>Eukaryota</taxon>
        <taxon>Metazoa</taxon>
        <taxon>Ecdysozoa</taxon>
        <taxon>Nematoda</taxon>
        <taxon>Chromadorea</taxon>
        <taxon>Rhabditida</taxon>
        <taxon>Tylenchina</taxon>
        <taxon>Panagrolaimomorpha</taxon>
        <taxon>Panagrolaimoidea</taxon>
        <taxon>Panagrolaimidae</taxon>
        <taxon>Panagrolaimus</taxon>
    </lineage>
</organism>
<sequence>MRISPCSYPVFIERHACGVQDSHLLNGLFCDPDSTVSMSEMQLVDDAVQVKYKKHTKCICPGKKSKQSKNQQCWYKFGFAFLREIWPIGILNELHNAEQCPFNATNPDPRPYRLPSSETVYDYGQNYARIVRERWNFGGCGEDIFFLIVQKRPDLLPKHDSESKPFIFVSYGSIVMEKLSNTVDPIMMTIPIDPMRRLVDEANNHLADGYPLNRVLTNLINKISDFLVKSENHNKMPLHKDHIPFWAWMTFATCGVLCILMGIGLCLLRTTTRRGSQRGKQIIDPGRRWKAGFVGGMWYEL</sequence>
<dbReference type="WBParaSite" id="JU765_v2.g8737.t1">
    <property type="protein sequence ID" value="JU765_v2.g8737.t1"/>
    <property type="gene ID" value="JU765_v2.g8737"/>
</dbReference>
<proteinExistence type="predicted"/>
<protein>
    <submittedName>
        <fullName evidence="2">Uncharacterized protein</fullName>
    </submittedName>
</protein>
<evidence type="ECO:0000313" key="2">
    <source>
        <dbReference type="WBParaSite" id="JU765_v2.g8737.t1"/>
    </source>
</evidence>
<accession>A0AC34RNP9</accession>
<name>A0AC34RNP9_9BILA</name>
<reference evidence="2" key="1">
    <citation type="submission" date="2022-11" db="UniProtKB">
        <authorList>
            <consortium name="WormBaseParasite"/>
        </authorList>
    </citation>
    <scope>IDENTIFICATION</scope>
</reference>
<dbReference type="Proteomes" id="UP000887576">
    <property type="component" value="Unplaced"/>
</dbReference>
<evidence type="ECO:0000313" key="1">
    <source>
        <dbReference type="Proteomes" id="UP000887576"/>
    </source>
</evidence>